<proteinExistence type="predicted"/>
<dbReference type="AlphaFoldDB" id="A0AAW4BI59"/>
<dbReference type="Proteomes" id="UP000786185">
    <property type="component" value="Unassembled WGS sequence"/>
</dbReference>
<evidence type="ECO:0000313" key="2">
    <source>
        <dbReference type="Proteomes" id="UP000786185"/>
    </source>
</evidence>
<dbReference type="InterPro" id="IPR009057">
    <property type="entry name" value="Homeodomain-like_sf"/>
</dbReference>
<dbReference type="SUPFAM" id="SSF46689">
    <property type="entry name" value="Homeodomain-like"/>
    <property type="match status" value="1"/>
</dbReference>
<comment type="caution">
    <text evidence="1">The sequence shown here is derived from an EMBL/GenBank/DDBJ whole genome shotgun (WGS) entry which is preliminary data.</text>
</comment>
<gene>
    <name evidence="1" type="ORF">ERJ77_21760</name>
</gene>
<dbReference type="EMBL" id="SCLC01000592">
    <property type="protein sequence ID" value="MBF4437064.1"/>
    <property type="molecule type" value="Genomic_DNA"/>
</dbReference>
<organism evidence="1 2">
    <name type="scientific">Vibrio anguillarum</name>
    <name type="common">Listonella anguillarum</name>
    <dbReference type="NCBI Taxonomy" id="55601"/>
    <lineage>
        <taxon>Bacteria</taxon>
        <taxon>Pseudomonadati</taxon>
        <taxon>Pseudomonadota</taxon>
        <taxon>Gammaproteobacteria</taxon>
        <taxon>Vibrionales</taxon>
        <taxon>Vibrionaceae</taxon>
        <taxon>Vibrio</taxon>
    </lineage>
</organism>
<reference evidence="1" key="1">
    <citation type="journal article" date="2021" name="PeerJ">
        <title>Analysis of 44 Vibrio anguillarum genomes reveals high genetic diversity.</title>
        <authorList>
            <person name="Hansen M.J."/>
            <person name="Dalsgaard I."/>
        </authorList>
    </citation>
    <scope>NUCLEOTIDE SEQUENCE</scope>
    <source>
        <strain evidence="1">850617-1/1</strain>
    </source>
</reference>
<sequence>MIKSSSSTLSFQQGSVVYFGANEFQVIQIIDLTYVLCENIKTKEICRLRIDDLNAEPTKEMTPSAVAIDALPDKDWQLAQARLEIIRPLVHQDGRTKDDVDSVAESHGLHRNTIYKWLRLYESQGLLSSLAPKTRSDSGSKKLSQESEAIVSACIEDEYLSKQRKSIANLYIEIKRQCRNAGICAPHVNTVRNRVNLLSSDLKIRKRFGAKKSHESLHMNQG</sequence>
<protein>
    <submittedName>
        <fullName evidence="1">Helix-turn-helix domain-containing protein</fullName>
    </submittedName>
</protein>
<dbReference type="RefSeq" id="WP_196360924.1">
    <property type="nucleotide sequence ID" value="NZ_RDOP01001006.1"/>
</dbReference>
<accession>A0AAW4BI59</accession>
<evidence type="ECO:0000313" key="1">
    <source>
        <dbReference type="EMBL" id="MBF4437064.1"/>
    </source>
</evidence>
<feature type="non-terminal residue" evidence="1">
    <location>
        <position position="222"/>
    </location>
</feature>
<name>A0AAW4BI59_VIBAN</name>